<keyword evidence="1" id="KW-0862">Zinc</keyword>
<feature type="region of interest" description="Disordered" evidence="2">
    <location>
        <begin position="306"/>
        <end position="422"/>
    </location>
</feature>
<feature type="region of interest" description="Disordered" evidence="2">
    <location>
        <begin position="445"/>
        <end position="493"/>
    </location>
</feature>
<feature type="region of interest" description="Disordered" evidence="2">
    <location>
        <begin position="974"/>
        <end position="1275"/>
    </location>
</feature>
<dbReference type="PROSITE" id="PS00028">
    <property type="entry name" value="ZINC_FINGER_C2H2_1"/>
    <property type="match status" value="1"/>
</dbReference>
<feature type="compositionally biased region" description="Basic and acidic residues" evidence="2">
    <location>
        <begin position="350"/>
        <end position="372"/>
    </location>
</feature>
<protein>
    <recommendedName>
        <fullName evidence="3">C2H2-type domain-containing protein</fullName>
    </recommendedName>
</protein>
<dbReference type="Proteomes" id="UP001307889">
    <property type="component" value="Chromosome 1"/>
</dbReference>
<dbReference type="InterPro" id="IPR013087">
    <property type="entry name" value="Znf_C2H2_type"/>
</dbReference>
<keyword evidence="1" id="KW-0863">Zinc-finger</keyword>
<feature type="region of interest" description="Disordered" evidence="2">
    <location>
        <begin position="86"/>
        <end position="113"/>
    </location>
</feature>
<name>A0ABN7A7K1_9HEMI</name>
<dbReference type="InterPro" id="IPR033489">
    <property type="entry name" value="RBBP6"/>
</dbReference>
<proteinExistence type="predicted"/>
<feature type="compositionally biased region" description="Low complexity" evidence="2">
    <location>
        <begin position="1248"/>
        <end position="1275"/>
    </location>
</feature>
<reference evidence="4 5" key="1">
    <citation type="submission" date="2023-09" db="EMBL/GenBank/DDBJ databases">
        <title>Nesidiocoris tenuis whole genome shotgun sequence.</title>
        <authorList>
            <person name="Shibata T."/>
            <person name="Shimoda M."/>
            <person name="Kobayashi T."/>
            <person name="Uehara T."/>
        </authorList>
    </citation>
    <scope>NUCLEOTIDE SEQUENCE [LARGE SCALE GENOMIC DNA]</scope>
    <source>
        <strain evidence="4 5">Japan</strain>
    </source>
</reference>
<feature type="compositionally biased region" description="Gly residues" evidence="2">
    <location>
        <begin position="1159"/>
        <end position="1169"/>
    </location>
</feature>
<dbReference type="PANTHER" id="PTHR15439">
    <property type="entry name" value="RETINOBLASTOMA-BINDING PROTEIN 6"/>
    <property type="match status" value="1"/>
</dbReference>
<evidence type="ECO:0000259" key="3">
    <source>
        <dbReference type="PROSITE" id="PS50157"/>
    </source>
</evidence>
<feature type="compositionally biased region" description="Basic and acidic residues" evidence="2">
    <location>
        <begin position="385"/>
        <end position="422"/>
    </location>
</feature>
<feature type="domain" description="C2H2-type" evidence="3">
    <location>
        <begin position="42"/>
        <end position="71"/>
    </location>
</feature>
<organism evidence="4 5">
    <name type="scientific">Nesidiocoris tenuis</name>
    <dbReference type="NCBI Taxonomy" id="355587"/>
    <lineage>
        <taxon>Eukaryota</taxon>
        <taxon>Metazoa</taxon>
        <taxon>Ecdysozoa</taxon>
        <taxon>Arthropoda</taxon>
        <taxon>Hexapoda</taxon>
        <taxon>Insecta</taxon>
        <taxon>Pterygota</taxon>
        <taxon>Neoptera</taxon>
        <taxon>Paraneoptera</taxon>
        <taxon>Hemiptera</taxon>
        <taxon>Heteroptera</taxon>
        <taxon>Panheteroptera</taxon>
        <taxon>Cimicomorpha</taxon>
        <taxon>Miridae</taxon>
        <taxon>Dicyphina</taxon>
        <taxon>Nesidiocoris</taxon>
    </lineage>
</organism>
<feature type="compositionally biased region" description="Basic and acidic residues" evidence="2">
    <location>
        <begin position="481"/>
        <end position="493"/>
    </location>
</feature>
<feature type="compositionally biased region" description="Polar residues" evidence="2">
    <location>
        <begin position="1087"/>
        <end position="1099"/>
    </location>
</feature>
<feature type="compositionally biased region" description="Basic and acidic residues" evidence="2">
    <location>
        <begin position="975"/>
        <end position="991"/>
    </location>
</feature>
<evidence type="ECO:0000256" key="2">
    <source>
        <dbReference type="SAM" id="MobiDB-lite"/>
    </source>
</evidence>
<feature type="region of interest" description="Disordered" evidence="2">
    <location>
        <begin position="584"/>
        <end position="662"/>
    </location>
</feature>
<feature type="compositionally biased region" description="Basic and acidic residues" evidence="2">
    <location>
        <begin position="1027"/>
        <end position="1043"/>
    </location>
</feature>
<feature type="compositionally biased region" description="Acidic residues" evidence="2">
    <location>
        <begin position="1016"/>
        <end position="1025"/>
    </location>
</feature>
<feature type="compositionally biased region" description="Basic residues" evidence="2">
    <location>
        <begin position="373"/>
        <end position="384"/>
    </location>
</feature>
<gene>
    <name evidence="4" type="ORF">NTJ_00032</name>
</gene>
<feature type="compositionally biased region" description="Basic residues" evidence="2">
    <location>
        <begin position="447"/>
        <end position="479"/>
    </location>
</feature>
<evidence type="ECO:0000313" key="4">
    <source>
        <dbReference type="EMBL" id="BES87227.1"/>
    </source>
</evidence>
<sequence length="1275" mass="143707">MDQSAQAATDIKRALNETVKLDDGRTGYIFTELPPIGLLSRWHCHICGRTISSERSLVMHLTHPVHASNLRADCHPAKDFTKFVTKQAGNKKSSDETSPSWTNTDVVPGEPVPPGMEDSIETCHIQAAFDNYKGPLIGLEYIVELVNLEDKSEPRYICLLCEKRGDPRSVMVHVTSQNHYFKYICCFFRTVGNLLNLTTLTSENKKGYGIAIRLVAAEIEKHYGRLKPTSAAAETFAQKKHEILKAIDEREHFRETPSTTFTHLVTPEKLQEYNNMKDEDMLKPITRPLEELRQPSSLNFAYSKARANKVNDRGQNGGSKRKVDPDVVVIDDEPSDRRRSLSPVSSVDSMGREKRPDRKSSRSRESSSLRRSPDRRRRRSRSRSRSRDRYRDLPRRSRDDRRRYDRSPDRRRADYDDRRDDRRRDYPDDRRWELDDRSRRLADFSDRRRRSRSPGLRRSRSPGLRRSRSPGLRRSRSPGRRLPERSLHDRKRREEDYRRDLAKLETEIEHKLKYYEDRPEKHPLYNEEWKSFWNKRYKEVQQEGRDPNSFDFKPEWIIFWGQRVKQIHKDELRLKSEELREQLGLNTRDEGSTSGLVDISPPSSEDEKEVTVQDIRNTWKGLTGTDLSGPPGLATPAAPPPVRRMPSPHREEPRPLSPPGRMGCRGEVVPPTVHCLRLFTVLEHLLGSLAPRVIELLSKALILEREAVGSSMELLNEPEVHVFFDTVSEKIRALLITGIVDRHLVNAARSVVNATQKMLRHNPPKKTMKPSPLFAPHPSHPPPSRIVPQAPIPVPTVPSTLPGMGFVDKMAVAQQIASALVTQGRTDVSEQELEELINAVVGIAQASNATFNTNTSSTSFFSQLNMANSTAGARINDILSSMIKDATGKSGAGPASNLTLEVKAEPNAGPKFPPDEELKEKLVKFNMLEREEQQSLIALLKELEKTEPKRVEDLRKYVSVGLSKTKEELELETQMAEKEKAEKEKAEKEKAAQPATVSKEDPEKPLETVASHYKSEDDDDDDYSFEDVYKAASEKLKKNEDPAGKSAAVDRATPTLKAPEATPASSMVADLESVFGPQRNPAEVKPATSSAPISFNPKNSAPDVSDPNSQMSLDDNEDQRRTPMNPSYDAPPQQADFSNSVPGYGHMEGQGMYDQRTGRGYGGPPGFGSGYPPDVRSNAPYGYDQQRLPHAGQDSWFARGSAPPPPPPQGDYRMPLGGYNGPGGANSIPFQGNKYPPGGNQGYGGNNYGNPGSFPQQRNNSNYPNSSNQYQNWNY</sequence>
<evidence type="ECO:0000313" key="5">
    <source>
        <dbReference type="Proteomes" id="UP001307889"/>
    </source>
</evidence>
<keyword evidence="1" id="KW-0479">Metal-binding</keyword>
<keyword evidence="5" id="KW-1185">Reference proteome</keyword>
<feature type="compositionally biased region" description="Polar residues" evidence="2">
    <location>
        <begin position="87"/>
        <end position="105"/>
    </location>
</feature>
<dbReference type="EMBL" id="AP028909">
    <property type="protein sequence ID" value="BES87227.1"/>
    <property type="molecule type" value="Genomic_DNA"/>
</dbReference>
<dbReference type="PANTHER" id="PTHR15439:SF0">
    <property type="entry name" value="CELL DIVISION CYCLE AND APOPTOSIS REGULATOR PROTEIN 1-RELATED"/>
    <property type="match status" value="1"/>
</dbReference>
<evidence type="ECO:0000256" key="1">
    <source>
        <dbReference type="PROSITE-ProRule" id="PRU00042"/>
    </source>
</evidence>
<accession>A0ABN7A7K1</accession>
<dbReference type="PROSITE" id="PS50157">
    <property type="entry name" value="ZINC_FINGER_C2H2_2"/>
    <property type="match status" value="1"/>
</dbReference>